<dbReference type="OrthoDB" id="5363267at2"/>
<keyword evidence="1" id="KW-1133">Transmembrane helix</keyword>
<dbReference type="Proteomes" id="UP000018731">
    <property type="component" value="Unassembled WGS sequence"/>
</dbReference>
<sequence length="395" mass="46122">MSAKKYKIFSICFAGIVSVVVFSGFALCALLYIYDPFWLFHKPIFRATTYHSDIRIQAKGIIDSADFDSVILGTSLLENTSAKEAGQKLGGKWVNLSLAGSDFSERKILLDYALKRKNIKQVIFSIDNFALINGDRENSTSWRVDSRLYTEGLFLEKFKRDLNKKFIKCALRWSKKAECVGDKNDLETIAQTYRSERKYFGGMVNWTEWQKEQTAKQYSEYVKNDFRPKSEETKRLNFDEQKIYLQESILETIRENPQIEFYLIFPPYPRFFYALFPFNEVYHKGRNGKEIFAEVRQILPYLTQKVANLENAKIYGFDNLDYAGNIANYCDHSHYYLDMNSMQLDAIANGTHILTPQNIDKYLATMESKIKNYDIAPLIEQIQEWEARQNPNLPR</sequence>
<dbReference type="RefSeq" id="WP_023927245.1">
    <property type="nucleotide sequence ID" value="NZ_KI669454.1"/>
</dbReference>
<evidence type="ECO:0000313" key="3">
    <source>
        <dbReference type="Proteomes" id="UP000018731"/>
    </source>
</evidence>
<name>V8CDU7_9HELI</name>
<organism evidence="2 3">
    <name type="scientific">Helicobacter macacae MIT 99-5501</name>
    <dbReference type="NCBI Taxonomy" id="1357400"/>
    <lineage>
        <taxon>Bacteria</taxon>
        <taxon>Pseudomonadati</taxon>
        <taxon>Campylobacterota</taxon>
        <taxon>Epsilonproteobacteria</taxon>
        <taxon>Campylobacterales</taxon>
        <taxon>Helicobacteraceae</taxon>
        <taxon>Helicobacter</taxon>
    </lineage>
</organism>
<feature type="transmembrane region" description="Helical" evidence="1">
    <location>
        <begin position="12"/>
        <end position="34"/>
    </location>
</feature>
<proteinExistence type="predicted"/>
<keyword evidence="1" id="KW-0812">Transmembrane</keyword>
<protein>
    <submittedName>
        <fullName evidence="2">Uncharacterized protein</fullName>
    </submittedName>
</protein>
<dbReference type="PATRIC" id="fig|1357400.3.peg.722"/>
<reference evidence="2 3" key="1">
    <citation type="journal article" date="2014" name="Genome Announc.">
        <title>Draft genome sequences of six enterohepatic helicobacter species isolated from humans and one from rhesus macaques.</title>
        <authorList>
            <person name="Shen Z."/>
            <person name="Sheh A."/>
            <person name="Young S.K."/>
            <person name="Abouelliel A."/>
            <person name="Ward D.V."/>
            <person name="Earl A.M."/>
            <person name="Fox J.G."/>
        </authorList>
    </citation>
    <scope>NUCLEOTIDE SEQUENCE [LARGE SCALE GENOMIC DNA]</scope>
    <source>
        <strain evidence="2 3">MIT 99-5501</strain>
    </source>
</reference>
<accession>V8CDU7</accession>
<evidence type="ECO:0000256" key="1">
    <source>
        <dbReference type="SAM" id="Phobius"/>
    </source>
</evidence>
<dbReference type="eggNOG" id="COG3409">
    <property type="taxonomic scope" value="Bacteria"/>
</dbReference>
<gene>
    <name evidence="2" type="ORF">HMPREF2086_00530</name>
</gene>
<dbReference type="STRING" id="1357400.HMPREF2086_00530"/>
<comment type="caution">
    <text evidence="2">The sequence shown here is derived from an EMBL/GenBank/DDBJ whole genome shotgun (WGS) entry which is preliminary data.</text>
</comment>
<dbReference type="HOGENOM" id="CLU_041673_0_0_7"/>
<dbReference type="AlphaFoldDB" id="V8CDU7"/>
<evidence type="ECO:0000313" key="2">
    <source>
        <dbReference type="EMBL" id="ETD25195.1"/>
    </source>
</evidence>
<keyword evidence="1" id="KW-0472">Membrane</keyword>
<keyword evidence="3" id="KW-1185">Reference proteome</keyword>
<dbReference type="EMBL" id="AZJI01000001">
    <property type="protein sequence ID" value="ETD25195.1"/>
    <property type="molecule type" value="Genomic_DNA"/>
</dbReference>